<dbReference type="WBParaSite" id="Pan_g19752.t1">
    <property type="protein sequence ID" value="Pan_g19752.t1"/>
    <property type="gene ID" value="Pan_g19752"/>
</dbReference>
<keyword evidence="2" id="KW-1185">Reference proteome</keyword>
<feature type="chain" id="PRO_5028874209" evidence="1">
    <location>
        <begin position="23"/>
        <end position="143"/>
    </location>
</feature>
<accession>A0A7E4VDY4</accession>
<reference evidence="3" key="2">
    <citation type="submission" date="2020-10" db="UniProtKB">
        <authorList>
            <consortium name="WormBaseParasite"/>
        </authorList>
    </citation>
    <scope>IDENTIFICATION</scope>
</reference>
<evidence type="ECO:0000313" key="2">
    <source>
        <dbReference type="Proteomes" id="UP000492821"/>
    </source>
</evidence>
<reference evidence="2" key="1">
    <citation type="journal article" date="2013" name="Genetics">
        <title>The draft genome and transcriptome of Panagrellus redivivus are shaped by the harsh demands of a free-living lifestyle.</title>
        <authorList>
            <person name="Srinivasan J."/>
            <person name="Dillman A.R."/>
            <person name="Macchietto M.G."/>
            <person name="Heikkinen L."/>
            <person name="Lakso M."/>
            <person name="Fracchia K.M."/>
            <person name="Antoshechkin I."/>
            <person name="Mortazavi A."/>
            <person name="Wong G."/>
            <person name="Sternberg P.W."/>
        </authorList>
    </citation>
    <scope>NUCLEOTIDE SEQUENCE [LARGE SCALE GENOMIC DNA]</scope>
    <source>
        <strain evidence="2">MT8872</strain>
    </source>
</reference>
<feature type="signal peptide" evidence="1">
    <location>
        <begin position="1"/>
        <end position="22"/>
    </location>
</feature>
<sequence>MHHTMQPLTVVLLLAVVSISVARQSVHYARILANFQCKGVPVSAPVEFMQANDNEAEHEHLVTINSKDGKFDATAHASKKRHLGDILTFQTLKPDFFLRIHYNCGCGEHLNTDFLPRNQAYLSEAEAIAKPFDYGIVELSKCI</sequence>
<dbReference type="AlphaFoldDB" id="A0A7E4VDY4"/>
<keyword evidence="1" id="KW-0732">Signal</keyword>
<proteinExistence type="predicted"/>
<protein>
    <submittedName>
        <fullName evidence="3">Uncharacterized protein</fullName>
    </submittedName>
</protein>
<evidence type="ECO:0000256" key="1">
    <source>
        <dbReference type="SAM" id="SignalP"/>
    </source>
</evidence>
<name>A0A7E4VDY4_PANRE</name>
<dbReference type="Proteomes" id="UP000492821">
    <property type="component" value="Unassembled WGS sequence"/>
</dbReference>
<evidence type="ECO:0000313" key="3">
    <source>
        <dbReference type="WBParaSite" id="Pan_g19752.t1"/>
    </source>
</evidence>
<organism evidence="2 3">
    <name type="scientific">Panagrellus redivivus</name>
    <name type="common">Microworm</name>
    <dbReference type="NCBI Taxonomy" id="6233"/>
    <lineage>
        <taxon>Eukaryota</taxon>
        <taxon>Metazoa</taxon>
        <taxon>Ecdysozoa</taxon>
        <taxon>Nematoda</taxon>
        <taxon>Chromadorea</taxon>
        <taxon>Rhabditida</taxon>
        <taxon>Tylenchina</taxon>
        <taxon>Panagrolaimomorpha</taxon>
        <taxon>Panagrolaimoidea</taxon>
        <taxon>Panagrolaimidae</taxon>
        <taxon>Panagrellus</taxon>
    </lineage>
</organism>